<dbReference type="InterPro" id="IPR017136">
    <property type="entry name" value="UCP037205"/>
</dbReference>
<dbReference type="PANTHER" id="PTHR37463">
    <property type="entry name" value="GSL3115 PROTEIN"/>
    <property type="match status" value="1"/>
</dbReference>
<dbReference type="AlphaFoldDB" id="A0AAE0CD71"/>
<dbReference type="Proteomes" id="UP001190700">
    <property type="component" value="Unassembled WGS sequence"/>
</dbReference>
<comment type="caution">
    <text evidence="1">The sequence shown here is derived from an EMBL/GenBank/DDBJ whole genome shotgun (WGS) entry which is preliminary data.</text>
</comment>
<organism evidence="1 2">
    <name type="scientific">Cymbomonas tetramitiformis</name>
    <dbReference type="NCBI Taxonomy" id="36881"/>
    <lineage>
        <taxon>Eukaryota</taxon>
        <taxon>Viridiplantae</taxon>
        <taxon>Chlorophyta</taxon>
        <taxon>Pyramimonadophyceae</taxon>
        <taxon>Pyramimonadales</taxon>
        <taxon>Pyramimonadaceae</taxon>
        <taxon>Cymbomonas</taxon>
    </lineage>
</organism>
<evidence type="ECO:0000313" key="1">
    <source>
        <dbReference type="EMBL" id="KAK3252851.1"/>
    </source>
</evidence>
<reference evidence="1 2" key="1">
    <citation type="journal article" date="2015" name="Genome Biol. Evol.">
        <title>Comparative Genomics of a Bacterivorous Green Alga Reveals Evolutionary Causalities and Consequences of Phago-Mixotrophic Mode of Nutrition.</title>
        <authorList>
            <person name="Burns J.A."/>
            <person name="Paasch A."/>
            <person name="Narechania A."/>
            <person name="Kim E."/>
        </authorList>
    </citation>
    <scope>NUCLEOTIDE SEQUENCE [LARGE SCALE GENOMIC DNA]</scope>
    <source>
        <strain evidence="1 2">PLY_AMNH</strain>
    </source>
</reference>
<evidence type="ECO:0008006" key="3">
    <source>
        <dbReference type="Google" id="ProtNLM"/>
    </source>
</evidence>
<name>A0AAE0CD71_9CHLO</name>
<dbReference type="EMBL" id="LGRX02025139">
    <property type="protein sequence ID" value="KAK3252851.1"/>
    <property type="molecule type" value="Genomic_DNA"/>
</dbReference>
<protein>
    <recommendedName>
        <fullName evidence="3">DUF2256 domain-containing protein</fullName>
    </recommendedName>
</protein>
<proteinExistence type="predicted"/>
<evidence type="ECO:0000313" key="2">
    <source>
        <dbReference type="Proteomes" id="UP001190700"/>
    </source>
</evidence>
<accession>A0AAE0CD71</accession>
<keyword evidence="2" id="KW-1185">Reference proteome</keyword>
<sequence length="103" mass="11660">MNTFGRTAIHLLATPVALSNSRTNLQSIRIPSKPAAGSKTRAAFVPVSLKGVKKANLPSKDCVVCGRPFTWRKKWEKVWDDVKYCSERCRRDSKRVKQKSEQI</sequence>
<dbReference type="PANTHER" id="PTHR37463:SF1">
    <property type="entry name" value="DUF2256 DOMAIN-CONTAINING PROTEIN"/>
    <property type="match status" value="1"/>
</dbReference>
<gene>
    <name evidence="1" type="ORF">CYMTET_37874</name>
</gene>
<dbReference type="Pfam" id="PF10013">
    <property type="entry name" value="DUF2256"/>
    <property type="match status" value="1"/>
</dbReference>